<dbReference type="EMBL" id="FNFO01000018">
    <property type="protein sequence ID" value="SDM63755.1"/>
    <property type="molecule type" value="Genomic_DNA"/>
</dbReference>
<dbReference type="AlphaFoldDB" id="A0A1G9UVX2"/>
<evidence type="ECO:0000313" key="2">
    <source>
        <dbReference type="Proteomes" id="UP000198510"/>
    </source>
</evidence>
<gene>
    <name evidence="1" type="ORF">SAMN05421823_1182</name>
</gene>
<dbReference type="OrthoDB" id="9814441at2"/>
<organism evidence="1 2">
    <name type="scientific">Catalinimonas alkaloidigena</name>
    <dbReference type="NCBI Taxonomy" id="1075417"/>
    <lineage>
        <taxon>Bacteria</taxon>
        <taxon>Pseudomonadati</taxon>
        <taxon>Bacteroidota</taxon>
        <taxon>Cytophagia</taxon>
        <taxon>Cytophagales</taxon>
        <taxon>Catalimonadaceae</taxon>
        <taxon>Catalinimonas</taxon>
    </lineage>
</organism>
<name>A0A1G9UVX2_9BACT</name>
<dbReference type="RefSeq" id="WP_089688451.1">
    <property type="nucleotide sequence ID" value="NZ_FNFO01000018.1"/>
</dbReference>
<keyword evidence="2" id="KW-1185">Reference proteome</keyword>
<dbReference type="Proteomes" id="UP000198510">
    <property type="component" value="Unassembled WGS sequence"/>
</dbReference>
<evidence type="ECO:0000313" key="1">
    <source>
        <dbReference type="EMBL" id="SDM63755.1"/>
    </source>
</evidence>
<proteinExistence type="predicted"/>
<accession>A0A1G9UVX2</accession>
<protein>
    <submittedName>
        <fullName evidence="1">Uncharacterized protein</fullName>
    </submittedName>
</protein>
<reference evidence="1 2" key="1">
    <citation type="submission" date="2016-10" db="EMBL/GenBank/DDBJ databases">
        <authorList>
            <person name="de Groot N.N."/>
        </authorList>
    </citation>
    <scope>NUCLEOTIDE SEQUENCE [LARGE SCALE GENOMIC DNA]</scope>
    <source>
        <strain evidence="1 2">DSM 25186</strain>
    </source>
</reference>
<sequence length="138" mass="15821">MPDTASDIARNRELIFGGGKPYLAIGPFVGSAASKQALWNDPAADDFEIRFYPEEVVWYSLDGQELTRSSPVQLVHFCEDTIQLLTRYAIITRGLSTTQFKELYQIQLKLLEAKVWAGKLYPSARKEMEEQLDKYKRK</sequence>